<protein>
    <submittedName>
        <fullName evidence="2">Uncharacterized protein</fullName>
    </submittedName>
</protein>
<sequence>MPRLCRPKSMSLCCVLLTLPLATMASADDIVEQIEIGLERYQEQDYPGAITELEFAINDLRKLMAARIGETFPEPLDGWTAGETSSDGGAMAAAAMFGGGGTLLERGYQQEDGDGSVNATLMIDNPMIQSMAAMFNNPALMAAQPNTDRVRIGRETAMLEWNPERDSGKISMMLDGRILMQLEGRHLSSQDVLVDMLAAWDLDALRTQAAR</sequence>
<evidence type="ECO:0000313" key="2">
    <source>
        <dbReference type="EMBL" id="MDR5906671.1"/>
    </source>
</evidence>
<keyword evidence="3" id="KW-1185">Reference proteome</keyword>
<comment type="caution">
    <text evidence="2">The sequence shown here is derived from an EMBL/GenBank/DDBJ whole genome shotgun (WGS) entry which is preliminary data.</text>
</comment>
<accession>A0ABU1HH89</accession>
<gene>
    <name evidence="2" type="ORF">QC821_15440</name>
</gene>
<proteinExistence type="predicted"/>
<name>A0ABU1HH89_9GAMM</name>
<evidence type="ECO:0000313" key="3">
    <source>
        <dbReference type="Proteomes" id="UP001251374"/>
    </source>
</evidence>
<keyword evidence="1" id="KW-0732">Signal</keyword>
<evidence type="ECO:0000256" key="1">
    <source>
        <dbReference type="SAM" id="SignalP"/>
    </source>
</evidence>
<dbReference type="Proteomes" id="UP001251374">
    <property type="component" value="Unassembled WGS sequence"/>
</dbReference>
<reference evidence="2 3" key="1">
    <citation type="submission" date="2023-04" db="EMBL/GenBank/DDBJ databases">
        <title>A long-awaited taxogenomic arrangement of the family Halomonadaceae.</title>
        <authorList>
            <person name="De La Haba R."/>
            <person name="Chuvochina M."/>
            <person name="Wittouck S."/>
            <person name="Arahal D.R."/>
            <person name="Sanchez-Porro C."/>
            <person name="Hugenholtz P."/>
            <person name="Ventosa A."/>
        </authorList>
    </citation>
    <scope>NUCLEOTIDE SEQUENCE [LARGE SCALE GENOMIC DNA]</scope>
    <source>
        <strain evidence="2 3">DSM 26770</strain>
    </source>
</reference>
<feature type="chain" id="PRO_5047375293" evidence="1">
    <location>
        <begin position="28"/>
        <end position="211"/>
    </location>
</feature>
<dbReference type="RefSeq" id="WP_309723385.1">
    <property type="nucleotide sequence ID" value="NZ_JARWAM010000011.1"/>
</dbReference>
<organism evidence="2 3">
    <name type="scientific">Franzmannia qiaohouensis</name>
    <dbReference type="NCBI Taxonomy" id="1329370"/>
    <lineage>
        <taxon>Bacteria</taxon>
        <taxon>Pseudomonadati</taxon>
        <taxon>Pseudomonadota</taxon>
        <taxon>Gammaproteobacteria</taxon>
        <taxon>Oceanospirillales</taxon>
        <taxon>Halomonadaceae</taxon>
        <taxon>Franzmannia</taxon>
    </lineage>
</organism>
<feature type="signal peptide" evidence="1">
    <location>
        <begin position="1"/>
        <end position="27"/>
    </location>
</feature>
<dbReference type="EMBL" id="JARWAM010000011">
    <property type="protein sequence ID" value="MDR5906671.1"/>
    <property type="molecule type" value="Genomic_DNA"/>
</dbReference>